<reference evidence="3" key="1">
    <citation type="submission" date="2020-10" db="EMBL/GenBank/DDBJ databases">
        <authorList>
            <person name="Gilroy R."/>
        </authorList>
    </citation>
    <scope>NUCLEOTIDE SEQUENCE</scope>
    <source>
        <strain evidence="3">2478</strain>
    </source>
</reference>
<accession>A0A9D9NN97</accession>
<protein>
    <recommendedName>
        <fullName evidence="2">Peptidase M56 domain-containing protein</fullName>
    </recommendedName>
</protein>
<organism evidence="3 4">
    <name type="scientific">Candidatus Cryptobacteroides excrementipullorum</name>
    <dbReference type="NCBI Taxonomy" id="2840761"/>
    <lineage>
        <taxon>Bacteria</taxon>
        <taxon>Pseudomonadati</taxon>
        <taxon>Bacteroidota</taxon>
        <taxon>Bacteroidia</taxon>
        <taxon>Bacteroidales</taxon>
        <taxon>Candidatus Cryptobacteroides</taxon>
    </lineage>
</organism>
<name>A0A9D9NN97_9BACT</name>
<evidence type="ECO:0000256" key="1">
    <source>
        <dbReference type="SAM" id="Phobius"/>
    </source>
</evidence>
<feature type="domain" description="Peptidase M56" evidence="2">
    <location>
        <begin position="187"/>
        <end position="280"/>
    </location>
</feature>
<feature type="transmembrane region" description="Helical" evidence="1">
    <location>
        <begin position="120"/>
        <end position="143"/>
    </location>
</feature>
<feature type="transmembrane region" description="Helical" evidence="1">
    <location>
        <begin position="6"/>
        <end position="25"/>
    </location>
</feature>
<proteinExistence type="predicted"/>
<gene>
    <name evidence="3" type="ORF">IAB80_10665</name>
</gene>
<evidence type="ECO:0000313" key="4">
    <source>
        <dbReference type="Proteomes" id="UP000823771"/>
    </source>
</evidence>
<feature type="transmembrane region" description="Helical" evidence="1">
    <location>
        <begin position="289"/>
        <end position="310"/>
    </location>
</feature>
<dbReference type="PANTHER" id="PTHR34978:SF3">
    <property type="entry name" value="SLR0241 PROTEIN"/>
    <property type="match status" value="1"/>
</dbReference>
<evidence type="ECO:0000259" key="2">
    <source>
        <dbReference type="Pfam" id="PF05569"/>
    </source>
</evidence>
<dbReference type="InterPro" id="IPR052173">
    <property type="entry name" value="Beta-lactam_resp_regulator"/>
</dbReference>
<dbReference type="Pfam" id="PF05569">
    <property type="entry name" value="Peptidase_M56"/>
    <property type="match status" value="1"/>
</dbReference>
<keyword evidence="1" id="KW-0812">Transmembrane</keyword>
<reference evidence="3" key="2">
    <citation type="journal article" date="2021" name="PeerJ">
        <title>Extensive microbial diversity within the chicken gut microbiome revealed by metagenomics and culture.</title>
        <authorList>
            <person name="Gilroy R."/>
            <person name="Ravi A."/>
            <person name="Getino M."/>
            <person name="Pursley I."/>
            <person name="Horton D.L."/>
            <person name="Alikhan N.F."/>
            <person name="Baker D."/>
            <person name="Gharbi K."/>
            <person name="Hall N."/>
            <person name="Watson M."/>
            <person name="Adriaenssens E.M."/>
            <person name="Foster-Nyarko E."/>
            <person name="Jarju S."/>
            <person name="Secka A."/>
            <person name="Antonio M."/>
            <person name="Oren A."/>
            <person name="Chaudhuri R.R."/>
            <person name="La Ragione R."/>
            <person name="Hildebrand F."/>
            <person name="Pallen M.J."/>
        </authorList>
    </citation>
    <scope>NUCLEOTIDE SEQUENCE</scope>
    <source>
        <strain evidence="3">2478</strain>
    </source>
</reference>
<feature type="transmembrane region" description="Helical" evidence="1">
    <location>
        <begin position="37"/>
        <end position="56"/>
    </location>
</feature>
<dbReference type="InterPro" id="IPR008756">
    <property type="entry name" value="Peptidase_M56"/>
</dbReference>
<keyword evidence="1" id="KW-1133">Transmembrane helix</keyword>
<dbReference type="Proteomes" id="UP000823771">
    <property type="component" value="Unassembled WGS sequence"/>
</dbReference>
<dbReference type="EMBL" id="JADILZ010000105">
    <property type="protein sequence ID" value="MBO8479328.1"/>
    <property type="molecule type" value="Genomic_DNA"/>
</dbReference>
<evidence type="ECO:0000313" key="3">
    <source>
        <dbReference type="EMBL" id="MBO8479328.1"/>
    </source>
</evidence>
<dbReference type="PANTHER" id="PTHR34978">
    <property type="entry name" value="POSSIBLE SENSOR-TRANSDUCER PROTEIN BLAR"/>
    <property type="match status" value="1"/>
</dbReference>
<keyword evidence="1" id="KW-0472">Membrane</keyword>
<comment type="caution">
    <text evidence="3">The sequence shown here is derived from an EMBL/GenBank/DDBJ whole genome shotgun (WGS) entry which is preliminary data.</text>
</comment>
<sequence length="580" mass="63701">MSEYALYLVRSSVCLGLLYVIYMAVLGRVNRPALRRWVLMISASLSLAMPLVQVEIPRKVFISSEHPSGLMLSGNQVSGEDAAHPAPAAFPDTGLQWAGPGAAIDDDAGVSHTAGKVAGAVYFSGVAAVLASVAMSIAGLYSIKGRRFRLGRKRRAVLVIAGDNVAPISWFGRICIGRNDFSEAGRQIVMHELEHARRLHSLDMLFAGVIAAMQWFNPLAWLFRRELSAVHEYEVDRSMIEKNIDVIRYVQLLLAKATGAAPGLANGFRQSIIKNRIAMITRKKSPGRTVLLALYLVPFTCLGTVAFAQWKTVPVFTESGLTDTVAHSVAEFSAVSDTLEDMAGVTVNGEKVISDRIVKFPYSAGEKALVFLPRGDGDPSSEAELTVIHGQYKPGRPGEEKCSVGNLVETIAATDSMRNIAVFCRPETSMGILKDVSDVLGDAFPECSLTVHRDMERRSMRAFVDDVSGIDRTAFRQPDNGDFRWSREKQEKTVIVRCNDKNVFFIAFSDDSLVSSDPDEVLEFCEKAMSEAAPGTYTMINWGCDRITSFGPMDRVLSWFMEKGLEIEMAFDMKDTSALH</sequence>
<dbReference type="AlphaFoldDB" id="A0A9D9NN97"/>